<reference evidence="5" key="1">
    <citation type="submission" date="2022-11" db="EMBL/GenBank/DDBJ databases">
        <authorList>
            <person name="Somphong A."/>
            <person name="Phongsopitanun W."/>
        </authorList>
    </citation>
    <scope>NUCLEOTIDE SEQUENCE</scope>
    <source>
        <strain evidence="5">Pm04-4</strain>
    </source>
</reference>
<organism evidence="5 6">
    <name type="scientific">Paractinoplanes pyxinae</name>
    <dbReference type="NCBI Taxonomy" id="2997416"/>
    <lineage>
        <taxon>Bacteria</taxon>
        <taxon>Bacillati</taxon>
        <taxon>Actinomycetota</taxon>
        <taxon>Actinomycetes</taxon>
        <taxon>Micromonosporales</taxon>
        <taxon>Micromonosporaceae</taxon>
        <taxon>Paractinoplanes</taxon>
    </lineage>
</organism>
<dbReference type="PANTHER" id="PTHR44196:SF1">
    <property type="entry name" value="DEHYDROGENASE_REDUCTASE SDR FAMILY MEMBER 7B"/>
    <property type="match status" value="1"/>
</dbReference>
<keyword evidence="6" id="KW-1185">Reference proteome</keyword>
<evidence type="ECO:0000256" key="3">
    <source>
        <dbReference type="SAM" id="MobiDB-lite"/>
    </source>
</evidence>
<keyword evidence="4" id="KW-0812">Transmembrane</keyword>
<dbReference type="SUPFAM" id="SSF51735">
    <property type="entry name" value="NAD(P)-binding Rossmann-fold domains"/>
    <property type="match status" value="1"/>
</dbReference>
<evidence type="ECO:0000313" key="5">
    <source>
        <dbReference type="EMBL" id="MCY1145658.1"/>
    </source>
</evidence>
<feature type="transmembrane region" description="Helical" evidence="4">
    <location>
        <begin position="301"/>
        <end position="326"/>
    </location>
</feature>
<protein>
    <submittedName>
        <fullName evidence="5">SDR family oxidoreductase</fullName>
    </submittedName>
</protein>
<dbReference type="RefSeq" id="WP_267570274.1">
    <property type="nucleotide sequence ID" value="NZ_JAPNTZ010000029.1"/>
</dbReference>
<keyword evidence="4" id="KW-1133">Transmembrane helix</keyword>
<dbReference type="Proteomes" id="UP001151002">
    <property type="component" value="Unassembled WGS sequence"/>
</dbReference>
<gene>
    <name evidence="5" type="ORF">OWR29_47300</name>
</gene>
<comment type="similarity">
    <text evidence="1">Belongs to the short-chain dehydrogenases/reductases (SDR) family.</text>
</comment>
<evidence type="ECO:0000256" key="4">
    <source>
        <dbReference type="SAM" id="Phobius"/>
    </source>
</evidence>
<dbReference type="NCBIfam" id="NF005495">
    <property type="entry name" value="PRK07109.1"/>
    <property type="match status" value="1"/>
</dbReference>
<dbReference type="EMBL" id="JAPNTZ010000029">
    <property type="protein sequence ID" value="MCY1145658.1"/>
    <property type="molecule type" value="Genomic_DNA"/>
</dbReference>
<feature type="region of interest" description="Disordered" evidence="3">
    <location>
        <begin position="266"/>
        <end position="289"/>
    </location>
</feature>
<evidence type="ECO:0000313" key="6">
    <source>
        <dbReference type="Proteomes" id="UP001151002"/>
    </source>
</evidence>
<dbReference type="Pfam" id="PF00106">
    <property type="entry name" value="adh_short"/>
    <property type="match status" value="1"/>
</dbReference>
<proteinExistence type="inferred from homology"/>
<name>A0ABT4BGJ2_9ACTN</name>
<keyword evidence="2" id="KW-0560">Oxidoreductase</keyword>
<evidence type="ECO:0000256" key="2">
    <source>
        <dbReference type="ARBA" id="ARBA00023002"/>
    </source>
</evidence>
<dbReference type="Gene3D" id="3.40.50.720">
    <property type="entry name" value="NAD(P)-binding Rossmann-like Domain"/>
    <property type="match status" value="1"/>
</dbReference>
<dbReference type="PANTHER" id="PTHR44196">
    <property type="entry name" value="DEHYDROGENASE/REDUCTASE SDR FAMILY MEMBER 7B"/>
    <property type="match status" value="1"/>
</dbReference>
<accession>A0ABT4BGJ2</accession>
<sequence>MTERRVAVVTGGTAGVGRAVVRELAGHGWDVAVLARGKAGLEGATEDASQLGARALGIETDVADSGQVRAAAARVEQELGPIELWVNDAFSGDLRYFWDIPEEEYRKITDVTYLGQVHGTRVALEYMRPRDRGVIVQIGSALAFRGIPLQSAYCGAKHAIKGFTDSVIAELKHVGSAVRVAQVQLPGVNTVQFDWNASEFDQHPQPVEPIFQPEVAARAVRFLAENPRRTMWVGFSTAYTILGSRLAPSFMDWYLARNVVDGQLSDDGGPRYGSNVFEPKDDDADHGAHGMFDDKAKSRDVWSWASMHRVALAGAAGAAVLGATLLGRRRR</sequence>
<dbReference type="InterPro" id="IPR036291">
    <property type="entry name" value="NAD(P)-bd_dom_sf"/>
</dbReference>
<evidence type="ECO:0000256" key="1">
    <source>
        <dbReference type="ARBA" id="ARBA00006484"/>
    </source>
</evidence>
<keyword evidence="4" id="KW-0472">Membrane</keyword>
<dbReference type="InterPro" id="IPR002347">
    <property type="entry name" value="SDR_fam"/>
</dbReference>
<comment type="caution">
    <text evidence="5">The sequence shown here is derived from an EMBL/GenBank/DDBJ whole genome shotgun (WGS) entry which is preliminary data.</text>
</comment>
<dbReference type="PRINTS" id="PR00081">
    <property type="entry name" value="GDHRDH"/>
</dbReference>